<keyword evidence="7 14" id="KW-0812">Transmembrane</keyword>
<accession>A0A7X2J038</accession>
<keyword evidence="10" id="KW-0067">ATP-binding</keyword>
<evidence type="ECO:0000256" key="5">
    <source>
        <dbReference type="ARBA" id="ARBA00022553"/>
    </source>
</evidence>
<evidence type="ECO:0000259" key="15">
    <source>
        <dbReference type="PROSITE" id="PS50109"/>
    </source>
</evidence>
<keyword evidence="4" id="KW-1003">Cell membrane</keyword>
<evidence type="ECO:0000256" key="6">
    <source>
        <dbReference type="ARBA" id="ARBA00022679"/>
    </source>
</evidence>
<dbReference type="SMART" id="SM00387">
    <property type="entry name" value="HATPase_c"/>
    <property type="match status" value="1"/>
</dbReference>
<dbReference type="RefSeq" id="WP_154308019.1">
    <property type="nucleotide sequence ID" value="NZ_WKKI01000022.1"/>
</dbReference>
<evidence type="ECO:0000256" key="3">
    <source>
        <dbReference type="ARBA" id="ARBA00012438"/>
    </source>
</evidence>
<feature type="transmembrane region" description="Helical" evidence="14">
    <location>
        <begin position="163"/>
        <end position="188"/>
    </location>
</feature>
<dbReference type="Proteomes" id="UP000448867">
    <property type="component" value="Unassembled WGS sequence"/>
</dbReference>
<dbReference type="CDD" id="cd06225">
    <property type="entry name" value="HAMP"/>
    <property type="match status" value="1"/>
</dbReference>
<dbReference type="AlphaFoldDB" id="A0A7X2J038"/>
<dbReference type="Gene3D" id="3.30.565.10">
    <property type="entry name" value="Histidine kinase-like ATPase, C-terminal domain"/>
    <property type="match status" value="1"/>
</dbReference>
<dbReference type="SMART" id="SM00304">
    <property type="entry name" value="HAMP"/>
    <property type="match status" value="1"/>
</dbReference>
<evidence type="ECO:0000313" key="17">
    <source>
        <dbReference type="EMBL" id="MRX72866.1"/>
    </source>
</evidence>
<dbReference type="InterPro" id="IPR003594">
    <property type="entry name" value="HATPase_dom"/>
</dbReference>
<dbReference type="EMBL" id="WKKI01000022">
    <property type="protein sequence ID" value="MRX72866.1"/>
    <property type="molecule type" value="Genomic_DNA"/>
</dbReference>
<evidence type="ECO:0000256" key="12">
    <source>
        <dbReference type="ARBA" id="ARBA00023012"/>
    </source>
</evidence>
<dbReference type="Pfam" id="PF00672">
    <property type="entry name" value="HAMP"/>
    <property type="match status" value="1"/>
</dbReference>
<dbReference type="SUPFAM" id="SSF158472">
    <property type="entry name" value="HAMP domain-like"/>
    <property type="match status" value="1"/>
</dbReference>
<evidence type="ECO:0000259" key="16">
    <source>
        <dbReference type="PROSITE" id="PS50885"/>
    </source>
</evidence>
<dbReference type="InterPro" id="IPR036097">
    <property type="entry name" value="HisK_dim/P_sf"/>
</dbReference>
<evidence type="ECO:0000256" key="4">
    <source>
        <dbReference type="ARBA" id="ARBA00022475"/>
    </source>
</evidence>
<dbReference type="PANTHER" id="PTHR45528">
    <property type="entry name" value="SENSOR HISTIDINE KINASE CPXA"/>
    <property type="match status" value="1"/>
</dbReference>
<dbReference type="GO" id="GO:0000155">
    <property type="term" value="F:phosphorelay sensor kinase activity"/>
    <property type="evidence" value="ECO:0007669"/>
    <property type="project" value="InterPro"/>
</dbReference>
<dbReference type="InterPro" id="IPR003661">
    <property type="entry name" value="HisK_dim/P_dom"/>
</dbReference>
<feature type="transmembrane region" description="Helical" evidence="14">
    <location>
        <begin position="12"/>
        <end position="38"/>
    </location>
</feature>
<evidence type="ECO:0000256" key="13">
    <source>
        <dbReference type="ARBA" id="ARBA00023136"/>
    </source>
</evidence>
<dbReference type="PANTHER" id="PTHR45528:SF8">
    <property type="entry name" value="HISTIDINE KINASE"/>
    <property type="match status" value="1"/>
</dbReference>
<dbReference type="GO" id="GO:0005886">
    <property type="term" value="C:plasma membrane"/>
    <property type="evidence" value="ECO:0007669"/>
    <property type="project" value="UniProtKB-SubCell"/>
</dbReference>
<dbReference type="SUPFAM" id="SSF55874">
    <property type="entry name" value="ATPase domain of HSP90 chaperone/DNA topoisomerase II/histidine kinase"/>
    <property type="match status" value="1"/>
</dbReference>
<dbReference type="CDD" id="cd00082">
    <property type="entry name" value="HisKA"/>
    <property type="match status" value="1"/>
</dbReference>
<dbReference type="Pfam" id="PF00512">
    <property type="entry name" value="HisKA"/>
    <property type="match status" value="1"/>
</dbReference>
<dbReference type="Gene3D" id="6.10.340.10">
    <property type="match status" value="1"/>
</dbReference>
<evidence type="ECO:0000256" key="11">
    <source>
        <dbReference type="ARBA" id="ARBA00022989"/>
    </source>
</evidence>
<comment type="caution">
    <text evidence="17">The sequence shown here is derived from an EMBL/GenBank/DDBJ whole genome shotgun (WGS) entry which is preliminary data.</text>
</comment>
<feature type="domain" description="Histidine kinase" evidence="15">
    <location>
        <begin position="257"/>
        <end position="475"/>
    </location>
</feature>
<dbReference type="GO" id="GO:0005524">
    <property type="term" value="F:ATP binding"/>
    <property type="evidence" value="ECO:0007669"/>
    <property type="project" value="UniProtKB-KW"/>
</dbReference>
<dbReference type="Pfam" id="PF02518">
    <property type="entry name" value="HATPase_c"/>
    <property type="match status" value="1"/>
</dbReference>
<dbReference type="EC" id="2.7.13.3" evidence="3"/>
<gene>
    <name evidence="17" type="ORF">GJU40_12015</name>
</gene>
<keyword evidence="13 14" id="KW-0472">Membrane</keyword>
<evidence type="ECO:0000313" key="18">
    <source>
        <dbReference type="Proteomes" id="UP000448867"/>
    </source>
</evidence>
<dbReference type="Gene3D" id="1.10.287.130">
    <property type="match status" value="1"/>
</dbReference>
<protein>
    <recommendedName>
        <fullName evidence="3">histidine kinase</fullName>
        <ecNumber evidence="3">2.7.13.3</ecNumber>
    </recommendedName>
</protein>
<evidence type="ECO:0000256" key="1">
    <source>
        <dbReference type="ARBA" id="ARBA00000085"/>
    </source>
</evidence>
<keyword evidence="5" id="KW-0597">Phosphoprotein</keyword>
<evidence type="ECO:0000256" key="7">
    <source>
        <dbReference type="ARBA" id="ARBA00022692"/>
    </source>
</evidence>
<comment type="subcellular location">
    <subcellularLocation>
        <location evidence="2">Cell membrane</location>
        <topology evidence="2">Multi-pass membrane protein</topology>
    </subcellularLocation>
</comment>
<dbReference type="InterPro" id="IPR003660">
    <property type="entry name" value="HAMP_dom"/>
</dbReference>
<keyword evidence="11 14" id="KW-1133">Transmembrane helix</keyword>
<keyword evidence="6" id="KW-0808">Transferase</keyword>
<evidence type="ECO:0000256" key="2">
    <source>
        <dbReference type="ARBA" id="ARBA00004651"/>
    </source>
</evidence>
<organism evidence="17 18">
    <name type="scientific">Metabacillus lacus</name>
    <dbReference type="NCBI Taxonomy" id="1983721"/>
    <lineage>
        <taxon>Bacteria</taxon>
        <taxon>Bacillati</taxon>
        <taxon>Bacillota</taxon>
        <taxon>Bacilli</taxon>
        <taxon>Bacillales</taxon>
        <taxon>Bacillaceae</taxon>
        <taxon>Metabacillus</taxon>
    </lineage>
</organism>
<dbReference type="PROSITE" id="PS50109">
    <property type="entry name" value="HIS_KIN"/>
    <property type="match status" value="1"/>
</dbReference>
<keyword evidence="8" id="KW-0547">Nucleotide-binding</keyword>
<comment type="catalytic activity">
    <reaction evidence="1">
        <text>ATP + protein L-histidine = ADP + protein N-phospho-L-histidine.</text>
        <dbReference type="EC" id="2.7.13.3"/>
    </reaction>
</comment>
<feature type="domain" description="HAMP" evidence="16">
    <location>
        <begin position="190"/>
        <end position="242"/>
    </location>
</feature>
<dbReference type="InterPro" id="IPR004358">
    <property type="entry name" value="Sig_transdc_His_kin-like_C"/>
</dbReference>
<keyword evidence="9" id="KW-0418">Kinase</keyword>
<dbReference type="InterPro" id="IPR005467">
    <property type="entry name" value="His_kinase_dom"/>
</dbReference>
<evidence type="ECO:0000256" key="9">
    <source>
        <dbReference type="ARBA" id="ARBA00022777"/>
    </source>
</evidence>
<name>A0A7X2J038_9BACI</name>
<dbReference type="PRINTS" id="PR00344">
    <property type="entry name" value="BCTRLSENSOR"/>
</dbReference>
<dbReference type="SUPFAM" id="SSF47384">
    <property type="entry name" value="Homodimeric domain of signal transducing histidine kinase"/>
    <property type="match status" value="1"/>
</dbReference>
<keyword evidence="12" id="KW-0902">Two-component regulatory system</keyword>
<dbReference type="InterPro" id="IPR036890">
    <property type="entry name" value="HATPase_C_sf"/>
</dbReference>
<sequence>MLKDLSIKKQLQVGFFIILIGSIFLTFFTLVLGVIYLIKNDEKVKPANYYEQRLPTIEDYISQNGKKLLDLNEKENMEKQIPKEGIKYLVLNSEGTSLYGTLSKNSISPSNPLVQNLNKRVHSKDDKNNLTYYVPISDENKKLKGAVALNYDIKISYSSTWPVLIVIGLVSSPFIYITLLTLLVSSIIGKRVSIPIKNLIEASNRIKNKDLNFQIHYAAKNEIGDLTNSFEQMRSELETSLTQQWKLEQDKRDYLKAIAHDLKTPLTIIKGHAEGLIEGIWKNETLLFKYLNAITSNVDRTSKLLNEINQITEIDSLSYTLFLQNIDIEPFLEEQITNFSHLSDKKQVNLDVTITNEHDIKTFTLDKGRIGQVIDNILMNSLRFTPPNGIIKISIMIDHETLSFQVHDSGPGIKNPNRIFDKFYQEKHAHFNKVGHSGLGLYIANTIIKKHNGSISAGKSEYGGAHICFIIPSGGIEN</sequence>
<reference evidence="17 18" key="1">
    <citation type="submission" date="2019-11" db="EMBL/GenBank/DDBJ databases">
        <title>Bacillus lacus genome.</title>
        <authorList>
            <person name="Allen C.J."/>
            <person name="Newman J.D."/>
        </authorList>
    </citation>
    <scope>NUCLEOTIDE SEQUENCE [LARGE SCALE GENOMIC DNA]</scope>
    <source>
        <strain evidence="17 18">KCTC 33946</strain>
    </source>
</reference>
<proteinExistence type="predicted"/>
<dbReference type="OrthoDB" id="84942at2"/>
<evidence type="ECO:0000256" key="10">
    <source>
        <dbReference type="ARBA" id="ARBA00022840"/>
    </source>
</evidence>
<dbReference type="PROSITE" id="PS50885">
    <property type="entry name" value="HAMP"/>
    <property type="match status" value="1"/>
</dbReference>
<keyword evidence="18" id="KW-1185">Reference proteome</keyword>
<dbReference type="InterPro" id="IPR050398">
    <property type="entry name" value="HssS/ArlS-like"/>
</dbReference>
<evidence type="ECO:0000256" key="8">
    <source>
        <dbReference type="ARBA" id="ARBA00022741"/>
    </source>
</evidence>
<dbReference type="SMART" id="SM00388">
    <property type="entry name" value="HisKA"/>
    <property type="match status" value="1"/>
</dbReference>
<evidence type="ECO:0000256" key="14">
    <source>
        <dbReference type="SAM" id="Phobius"/>
    </source>
</evidence>